<dbReference type="Proteomes" id="UP001501102">
    <property type="component" value="Unassembled WGS sequence"/>
</dbReference>
<proteinExistence type="predicted"/>
<comment type="caution">
    <text evidence="1">The sequence shown here is derived from an EMBL/GenBank/DDBJ whole genome shotgun (WGS) entry which is preliminary data.</text>
</comment>
<name>A0ABP6J1D9_STRTU</name>
<evidence type="ECO:0000313" key="2">
    <source>
        <dbReference type="Proteomes" id="UP001501102"/>
    </source>
</evidence>
<protein>
    <recommendedName>
        <fullName evidence="3">DUF3310 domain-containing protein</fullName>
    </recommendedName>
</protein>
<sequence length="136" mass="15553">MQYTEGDWVIANSPIYPSCNGQLGKIIRIEVHRGCPYAVKFDNGQIRWLLEKELELAGPDVLAIEPQIHDPVASPAHYTGFSNGAEPIDIAEHLNYNRGNAVKYLVRAGRKDDEEQDLRKALFYLMRELKRMRVEV</sequence>
<evidence type="ECO:0000313" key="1">
    <source>
        <dbReference type="EMBL" id="GAA2917080.1"/>
    </source>
</evidence>
<evidence type="ECO:0008006" key="3">
    <source>
        <dbReference type="Google" id="ProtNLM"/>
    </source>
</evidence>
<dbReference type="InterPro" id="IPR021739">
    <property type="entry name" value="SaV-like"/>
</dbReference>
<organism evidence="1 2">
    <name type="scientific">Streptomyces thioluteus</name>
    <dbReference type="NCBI Taxonomy" id="66431"/>
    <lineage>
        <taxon>Bacteria</taxon>
        <taxon>Bacillati</taxon>
        <taxon>Actinomycetota</taxon>
        <taxon>Actinomycetes</taxon>
        <taxon>Kitasatosporales</taxon>
        <taxon>Streptomycetaceae</taxon>
        <taxon>Streptomyces</taxon>
    </lineage>
</organism>
<accession>A0ABP6J1D9</accession>
<reference evidence="2" key="1">
    <citation type="journal article" date="2019" name="Int. J. Syst. Evol. Microbiol.">
        <title>The Global Catalogue of Microorganisms (GCM) 10K type strain sequencing project: providing services to taxonomists for standard genome sequencing and annotation.</title>
        <authorList>
            <consortium name="The Broad Institute Genomics Platform"/>
            <consortium name="The Broad Institute Genome Sequencing Center for Infectious Disease"/>
            <person name="Wu L."/>
            <person name="Ma J."/>
        </authorList>
    </citation>
    <scope>NUCLEOTIDE SEQUENCE [LARGE SCALE GENOMIC DNA]</scope>
    <source>
        <strain evidence="2">JCM 4087</strain>
    </source>
</reference>
<keyword evidence="2" id="KW-1185">Reference proteome</keyword>
<dbReference type="Pfam" id="PF11753">
    <property type="entry name" value="DUF3310"/>
    <property type="match status" value="1"/>
</dbReference>
<dbReference type="EMBL" id="BAAAXZ010000041">
    <property type="protein sequence ID" value="GAA2917080.1"/>
    <property type="molecule type" value="Genomic_DNA"/>
</dbReference>
<dbReference type="RefSeq" id="WP_344961208.1">
    <property type="nucleotide sequence ID" value="NZ_BAAAXZ010000041.1"/>
</dbReference>
<gene>
    <name evidence="1" type="ORF">GCM10020221_11490</name>
</gene>